<evidence type="ECO:0000313" key="4">
    <source>
        <dbReference type="EMBL" id="ACH72985.1"/>
    </source>
</evidence>
<sequence length="148" mass="16945">MPALTQEQINEFREAFTLFDKDGDGSITTKEIGAVMRALGQNPTEEELQKIIEEVDQDGNGIMDFEEFLALMSKKMHEEYELDDIEEAFRIFDKNQDGFISLPELRLVIDKLGERMPESEIKDMFNEVDLDKDGKISFQDFAAILKGA</sequence>
<dbReference type="Pfam" id="PF13499">
    <property type="entry name" value="EF-hand_7"/>
    <property type="match status" value="2"/>
</dbReference>
<name>B5THA2_EUGGR</name>
<dbReference type="PANTHER" id="PTHR23048:SF54">
    <property type="entry name" value="EF-HAND DOMAIN-CONTAINING PROTEIN"/>
    <property type="match status" value="1"/>
</dbReference>
<organism evidence="4">
    <name type="scientific">Euglena gracilis</name>
    <dbReference type="NCBI Taxonomy" id="3039"/>
    <lineage>
        <taxon>Eukaryota</taxon>
        <taxon>Discoba</taxon>
        <taxon>Euglenozoa</taxon>
        <taxon>Euglenida</taxon>
        <taxon>Spirocuta</taxon>
        <taxon>Euglenophyceae</taxon>
        <taxon>Euglenales</taxon>
        <taxon>Euglenaceae</taxon>
        <taxon>Euglena</taxon>
    </lineage>
</organism>
<dbReference type="CDD" id="cd00051">
    <property type="entry name" value="EFh"/>
    <property type="match status" value="2"/>
</dbReference>
<dbReference type="PROSITE" id="PS00018">
    <property type="entry name" value="EF_HAND_1"/>
    <property type="match status" value="4"/>
</dbReference>
<dbReference type="InterPro" id="IPR011992">
    <property type="entry name" value="EF-hand-dom_pair"/>
</dbReference>
<proteinExistence type="evidence at transcript level"/>
<dbReference type="SMART" id="SM00054">
    <property type="entry name" value="EFh"/>
    <property type="match status" value="4"/>
</dbReference>
<evidence type="ECO:0000256" key="1">
    <source>
        <dbReference type="ARBA" id="ARBA00022737"/>
    </source>
</evidence>
<feature type="domain" description="EF-hand" evidence="3">
    <location>
        <begin position="7"/>
        <end position="42"/>
    </location>
</feature>
<evidence type="ECO:0000259" key="3">
    <source>
        <dbReference type="PROSITE" id="PS50222"/>
    </source>
</evidence>
<dbReference type="PANTHER" id="PTHR23048">
    <property type="entry name" value="MYOSIN LIGHT CHAIN 1, 3"/>
    <property type="match status" value="1"/>
</dbReference>
<dbReference type="GO" id="GO:0005509">
    <property type="term" value="F:calcium ion binding"/>
    <property type="evidence" value="ECO:0007669"/>
    <property type="project" value="InterPro"/>
</dbReference>
<dbReference type="PROSITE" id="PS50222">
    <property type="entry name" value="EF_HAND_2"/>
    <property type="match status" value="4"/>
</dbReference>
<dbReference type="SUPFAM" id="SSF47473">
    <property type="entry name" value="EF-hand"/>
    <property type="match status" value="1"/>
</dbReference>
<dbReference type="InterPro" id="IPR050230">
    <property type="entry name" value="CALM/Myosin/TropC-like"/>
</dbReference>
<keyword evidence="2" id="KW-0106">Calcium</keyword>
<dbReference type="InterPro" id="IPR002048">
    <property type="entry name" value="EF_hand_dom"/>
</dbReference>
<dbReference type="InterPro" id="IPR018247">
    <property type="entry name" value="EF_Hand_1_Ca_BS"/>
</dbReference>
<feature type="domain" description="EF-hand" evidence="3">
    <location>
        <begin position="43"/>
        <end position="78"/>
    </location>
</feature>
<dbReference type="SMR" id="B5THA2"/>
<dbReference type="AlphaFoldDB" id="B5THA2"/>
<reference evidence="4" key="1">
    <citation type="journal article" date="2010" name="Planta">
        <title>Molecular characterization of a calmodulin involved in the signal transduction chain of gravitaxis in Euglena gracilis.</title>
        <authorList>
            <person name="Daiker V."/>
            <person name="Lebert M."/>
            <person name="Richter P."/>
            <person name="Hader D.P."/>
        </authorList>
    </citation>
    <scope>NUCLEOTIDE SEQUENCE</scope>
</reference>
<evidence type="ECO:0000256" key="2">
    <source>
        <dbReference type="ARBA" id="ARBA00022837"/>
    </source>
</evidence>
<feature type="domain" description="EF-hand" evidence="3">
    <location>
        <begin position="116"/>
        <end position="148"/>
    </location>
</feature>
<dbReference type="FunFam" id="1.10.238.10:FF:000527">
    <property type="entry name" value="Calmodulin-3"/>
    <property type="match status" value="1"/>
</dbReference>
<dbReference type="EMBL" id="EU935858">
    <property type="protein sequence ID" value="ACH72985.1"/>
    <property type="molecule type" value="mRNA"/>
</dbReference>
<accession>B5THA2</accession>
<dbReference type="Gene3D" id="1.10.238.10">
    <property type="entry name" value="EF-hand"/>
    <property type="match status" value="2"/>
</dbReference>
<dbReference type="GO" id="GO:0016460">
    <property type="term" value="C:myosin II complex"/>
    <property type="evidence" value="ECO:0007669"/>
    <property type="project" value="TreeGrafter"/>
</dbReference>
<feature type="domain" description="EF-hand" evidence="3">
    <location>
        <begin position="80"/>
        <end position="115"/>
    </location>
</feature>
<protein>
    <submittedName>
        <fullName evidence="4">Calmodulin 2</fullName>
    </submittedName>
</protein>
<keyword evidence="1" id="KW-0677">Repeat</keyword>